<evidence type="ECO:0000256" key="5">
    <source>
        <dbReference type="ARBA" id="ARBA00023002"/>
    </source>
</evidence>
<dbReference type="AlphaFoldDB" id="A0AAD5VT23"/>
<reference evidence="8" key="1">
    <citation type="submission" date="2022-07" db="EMBL/GenBank/DDBJ databases">
        <title>Genome Sequence of Leucocoprinus birnbaumii.</title>
        <authorList>
            <person name="Buettner E."/>
        </authorList>
    </citation>
    <scope>NUCLEOTIDE SEQUENCE</scope>
    <source>
        <strain evidence="8">VT141</strain>
    </source>
</reference>
<evidence type="ECO:0000256" key="1">
    <source>
        <dbReference type="ARBA" id="ARBA00001917"/>
    </source>
</evidence>
<dbReference type="GO" id="GO:0010181">
    <property type="term" value="F:FMN binding"/>
    <property type="evidence" value="ECO:0007669"/>
    <property type="project" value="InterPro"/>
</dbReference>
<feature type="transmembrane region" description="Helical" evidence="6">
    <location>
        <begin position="158"/>
        <end position="182"/>
    </location>
</feature>
<keyword evidence="5" id="KW-0560">Oxidoreductase</keyword>
<evidence type="ECO:0000256" key="6">
    <source>
        <dbReference type="SAM" id="Phobius"/>
    </source>
</evidence>
<feature type="transmembrane region" description="Helical" evidence="6">
    <location>
        <begin position="91"/>
        <end position="110"/>
    </location>
</feature>
<name>A0AAD5VT23_9AGAR</name>
<dbReference type="InterPro" id="IPR044152">
    <property type="entry name" value="YqjM-like"/>
</dbReference>
<comment type="cofactor">
    <cofactor evidence="1">
        <name>FMN</name>
        <dbReference type="ChEBI" id="CHEBI:58210"/>
    </cofactor>
</comment>
<keyword evidence="6" id="KW-0472">Membrane</keyword>
<comment type="caution">
    <text evidence="8">The sequence shown here is derived from an EMBL/GenBank/DDBJ whole genome shotgun (WGS) entry which is preliminary data.</text>
</comment>
<feature type="transmembrane region" description="Helical" evidence="6">
    <location>
        <begin position="227"/>
        <end position="247"/>
    </location>
</feature>
<evidence type="ECO:0000256" key="2">
    <source>
        <dbReference type="ARBA" id="ARBA00022630"/>
    </source>
</evidence>
<keyword evidence="9" id="KW-1185">Reference proteome</keyword>
<accession>A0AAD5VT23</accession>
<dbReference type="SUPFAM" id="SSF51395">
    <property type="entry name" value="FMN-linked oxidoreductases"/>
    <property type="match status" value="1"/>
</dbReference>
<proteinExistence type="predicted"/>
<keyword evidence="6" id="KW-1133">Transmembrane helix</keyword>
<dbReference type="Pfam" id="PF00724">
    <property type="entry name" value="Oxidored_FMN"/>
    <property type="match status" value="1"/>
</dbReference>
<dbReference type="InterPro" id="IPR001155">
    <property type="entry name" value="OxRdtase_FMN_N"/>
</dbReference>
<feature type="transmembrane region" description="Helical" evidence="6">
    <location>
        <begin position="20"/>
        <end position="39"/>
    </location>
</feature>
<dbReference type="PANTHER" id="PTHR43303">
    <property type="entry name" value="NADPH DEHYDROGENASE C23G7.10C-RELATED"/>
    <property type="match status" value="1"/>
</dbReference>
<keyword evidence="6" id="KW-0812">Transmembrane</keyword>
<sequence length="692" mass="76115">MSTSQFLVQNVYFITKGTVTGALYGIIFTMYILCVLSLCPQLGDQHHRKQNLFTLSCMTLTMICAIISLAIEARDLEASFVENADFPGGGIFYSVAIFGRAPIAVVSYVMKDLLDLSTAGVQARLHFESIVHFDNHILWCHQIWRVWIIFRMSQYRQIIWIAPSLALLAYLGIQIFTIVIIITSAGMGSPAIPIIYGGKALILFISLYATAMIISKIALTRRRHIKILDGYCILPPSSGAFLSLLHLEVPSLLIDLHALLLPASVLQLALSPCLTYLNTMILRPAYHSLRLIKILHLEPLSFRSRMVSRSQSFSNLSRFEALNFTIRIFLSPLCQYSSENGFVSPWHMAHLGGIISRGPGLSFVEATAVLPEGRISPEDVGLWSDAHIEGLSKIVEFAHSQSQKIGIQLAHAGRKASTFPPFIANPSPTASSNPRERGWPDDVWGPSTKPFIDSYPHPKELTKEGIQRITHAFKDAAVRAVKAGFDVVEIHSAHGYLLSSFLSPSSNLRTDEYGGSFENRIRMLVEIVDVVRSVIPQTMPLLVRVSGTEWLEQVAPDEPQWRPKDTARLAPILADHGVDLLDVSSGGLSPRQRVVPGEAYQAHLAAAVKKAVGDKLVVSAVGALGNGPIAQKVLESGQADVVFVGRQFQKNPGLVWQMADELGVEIVQAKQIGWGFKGRAKQALGHGEKQKL</sequence>
<dbReference type="GO" id="GO:0050661">
    <property type="term" value="F:NADP binding"/>
    <property type="evidence" value="ECO:0007669"/>
    <property type="project" value="InterPro"/>
</dbReference>
<keyword evidence="3" id="KW-0288">FMN</keyword>
<keyword evidence="4" id="KW-0521">NADP</keyword>
<gene>
    <name evidence="8" type="ORF">NP233_g5542</name>
</gene>
<dbReference type="Proteomes" id="UP001213000">
    <property type="component" value="Unassembled WGS sequence"/>
</dbReference>
<evidence type="ECO:0000313" key="8">
    <source>
        <dbReference type="EMBL" id="KAJ3568706.1"/>
    </source>
</evidence>
<evidence type="ECO:0000256" key="4">
    <source>
        <dbReference type="ARBA" id="ARBA00022857"/>
    </source>
</evidence>
<organism evidence="8 9">
    <name type="scientific">Leucocoprinus birnbaumii</name>
    <dbReference type="NCBI Taxonomy" id="56174"/>
    <lineage>
        <taxon>Eukaryota</taxon>
        <taxon>Fungi</taxon>
        <taxon>Dikarya</taxon>
        <taxon>Basidiomycota</taxon>
        <taxon>Agaricomycotina</taxon>
        <taxon>Agaricomycetes</taxon>
        <taxon>Agaricomycetidae</taxon>
        <taxon>Agaricales</taxon>
        <taxon>Agaricineae</taxon>
        <taxon>Agaricaceae</taxon>
        <taxon>Leucocoprinus</taxon>
    </lineage>
</organism>
<evidence type="ECO:0000259" key="7">
    <source>
        <dbReference type="Pfam" id="PF00724"/>
    </source>
</evidence>
<evidence type="ECO:0000313" key="9">
    <source>
        <dbReference type="Proteomes" id="UP001213000"/>
    </source>
</evidence>
<keyword evidence="2" id="KW-0285">Flavoprotein</keyword>
<feature type="domain" description="NADH:flavin oxidoreductase/NADH oxidase N-terminal" evidence="7">
    <location>
        <begin position="327"/>
        <end position="661"/>
    </location>
</feature>
<protein>
    <recommendedName>
        <fullName evidence="7">NADH:flavin oxidoreductase/NADH oxidase N-terminal domain-containing protein</fullName>
    </recommendedName>
</protein>
<dbReference type="InterPro" id="IPR013785">
    <property type="entry name" value="Aldolase_TIM"/>
</dbReference>
<feature type="transmembrane region" description="Helical" evidence="6">
    <location>
        <begin position="194"/>
        <end position="215"/>
    </location>
</feature>
<dbReference type="Gene3D" id="3.20.20.70">
    <property type="entry name" value="Aldolase class I"/>
    <property type="match status" value="1"/>
</dbReference>
<dbReference type="CDD" id="cd02932">
    <property type="entry name" value="OYE_YqiM_FMN"/>
    <property type="match status" value="1"/>
</dbReference>
<feature type="transmembrane region" description="Helical" evidence="6">
    <location>
        <begin position="51"/>
        <end position="71"/>
    </location>
</feature>
<evidence type="ECO:0000256" key="3">
    <source>
        <dbReference type="ARBA" id="ARBA00022643"/>
    </source>
</evidence>
<dbReference type="GO" id="GO:0003959">
    <property type="term" value="F:NADPH dehydrogenase activity"/>
    <property type="evidence" value="ECO:0007669"/>
    <property type="project" value="InterPro"/>
</dbReference>
<dbReference type="PANTHER" id="PTHR43303:SF4">
    <property type="entry name" value="NADPH DEHYDROGENASE C23G7.10C-RELATED"/>
    <property type="match status" value="1"/>
</dbReference>
<dbReference type="EMBL" id="JANIEX010000329">
    <property type="protein sequence ID" value="KAJ3568706.1"/>
    <property type="molecule type" value="Genomic_DNA"/>
</dbReference>